<dbReference type="OMA" id="ESHVNIQ"/>
<gene>
    <name evidence="2" type="ORF">ASPCAL01650</name>
</gene>
<dbReference type="GO" id="GO:0005789">
    <property type="term" value="C:endoplasmic reticulum membrane"/>
    <property type="evidence" value="ECO:0007669"/>
    <property type="project" value="TreeGrafter"/>
</dbReference>
<name>A0A0U5FRP9_ASPCI</name>
<dbReference type="Gene3D" id="3.40.50.720">
    <property type="entry name" value="NAD(P)-binding Rossmann-like Domain"/>
    <property type="match status" value="1"/>
</dbReference>
<dbReference type="SUPFAM" id="SSF51735">
    <property type="entry name" value="NAD(P)-binding Rossmann-fold domains"/>
    <property type="match status" value="1"/>
</dbReference>
<feature type="domain" description="Ketoreductase" evidence="1">
    <location>
        <begin position="12"/>
        <end position="208"/>
    </location>
</feature>
<protein>
    <recommendedName>
        <fullName evidence="1">Ketoreductase domain-containing protein</fullName>
    </recommendedName>
</protein>
<dbReference type="GO" id="GO:0030148">
    <property type="term" value="P:sphingolipid biosynthetic process"/>
    <property type="evidence" value="ECO:0007669"/>
    <property type="project" value="TreeGrafter"/>
</dbReference>
<keyword evidence="3" id="KW-1185">Reference proteome</keyword>
<evidence type="ECO:0000313" key="3">
    <source>
        <dbReference type="Proteomes" id="UP000054771"/>
    </source>
</evidence>
<organism evidence="2 3">
    <name type="scientific">Aspergillus calidoustus</name>
    <dbReference type="NCBI Taxonomy" id="454130"/>
    <lineage>
        <taxon>Eukaryota</taxon>
        <taxon>Fungi</taxon>
        <taxon>Dikarya</taxon>
        <taxon>Ascomycota</taxon>
        <taxon>Pezizomycotina</taxon>
        <taxon>Eurotiomycetes</taxon>
        <taxon>Eurotiomycetidae</taxon>
        <taxon>Eurotiales</taxon>
        <taxon>Aspergillaceae</taxon>
        <taxon>Aspergillus</taxon>
        <taxon>Aspergillus subgen. Nidulantes</taxon>
    </lineage>
</organism>
<dbReference type="InterPro" id="IPR002347">
    <property type="entry name" value="SDR_fam"/>
</dbReference>
<dbReference type="EMBL" id="CDMC01000001">
    <property type="protein sequence ID" value="CEL02075.1"/>
    <property type="molecule type" value="Genomic_DNA"/>
</dbReference>
<dbReference type="SMART" id="SM00822">
    <property type="entry name" value="PKS_KR"/>
    <property type="match status" value="1"/>
</dbReference>
<dbReference type="STRING" id="454130.A0A0U5FRP9"/>
<dbReference type="AlphaFoldDB" id="A0A0U5FRP9"/>
<sequence length="325" mass="35476">MTRKEQFEVKGQSVLIAGGSKGLGRELAIQLTTQGANVTVLARTPGPLEETHQELVKHIVDPAQTVDSAAIDLTNATEVEEYISALPTAPSILFCVAGGTVDEIGFFADITARDIEACMARNYFAAAYIAHAVLRRWIRNIPAGTGSSPIEGSTRQRRHIVFTASTAAFLGLPGYAAYTPSKAATRALADTLRHEVLLYASQVEISIHCSFPGNFYTDAFYAEQARKPALLKEIEGGEDGGSGAKSTGRVVEMILEGLRKGKYFITMDTETALLLNNMRGPSPRDAPLRDWVLGVVGSLVWPVFRVRFDRATLRFGERMLKERRD</sequence>
<dbReference type="PANTHER" id="PTHR43550">
    <property type="entry name" value="3-KETODIHYDROSPHINGOSINE REDUCTASE"/>
    <property type="match status" value="1"/>
</dbReference>
<reference evidence="3" key="1">
    <citation type="journal article" date="2016" name="Genome Announc.">
        <title>Draft genome sequences of fungus Aspergillus calidoustus.</title>
        <authorList>
            <person name="Horn F."/>
            <person name="Linde J."/>
            <person name="Mattern D.J."/>
            <person name="Walther G."/>
            <person name="Guthke R."/>
            <person name="Scherlach K."/>
            <person name="Martin K."/>
            <person name="Brakhage A.A."/>
            <person name="Petzke L."/>
            <person name="Valiante V."/>
        </authorList>
    </citation>
    <scope>NUCLEOTIDE SEQUENCE [LARGE SCALE GENOMIC DNA]</scope>
    <source>
        <strain evidence="3">SF006504</strain>
    </source>
</reference>
<dbReference type="PANTHER" id="PTHR43550:SF3">
    <property type="entry name" value="3-KETODIHYDROSPHINGOSINE REDUCTASE"/>
    <property type="match status" value="1"/>
</dbReference>
<accession>A0A0U5FRP9</accession>
<evidence type="ECO:0000313" key="2">
    <source>
        <dbReference type="EMBL" id="CEL02075.1"/>
    </source>
</evidence>
<dbReference type="Proteomes" id="UP000054771">
    <property type="component" value="Unassembled WGS sequence"/>
</dbReference>
<dbReference type="PRINTS" id="PR00081">
    <property type="entry name" value="GDHRDH"/>
</dbReference>
<evidence type="ECO:0000259" key="1">
    <source>
        <dbReference type="SMART" id="SM00822"/>
    </source>
</evidence>
<dbReference type="GO" id="GO:0006666">
    <property type="term" value="P:3-keto-sphinganine metabolic process"/>
    <property type="evidence" value="ECO:0007669"/>
    <property type="project" value="TreeGrafter"/>
</dbReference>
<proteinExistence type="predicted"/>
<dbReference type="OrthoDB" id="10267115at2759"/>
<dbReference type="GO" id="GO:0047560">
    <property type="term" value="F:3-dehydrosphinganine reductase activity"/>
    <property type="evidence" value="ECO:0007669"/>
    <property type="project" value="TreeGrafter"/>
</dbReference>
<dbReference type="Pfam" id="PF00106">
    <property type="entry name" value="adh_short"/>
    <property type="match status" value="1"/>
</dbReference>
<dbReference type="InterPro" id="IPR036291">
    <property type="entry name" value="NAD(P)-bd_dom_sf"/>
</dbReference>
<dbReference type="InterPro" id="IPR057326">
    <property type="entry name" value="KR_dom"/>
</dbReference>